<gene>
    <name evidence="1" type="ORF">AVEN_152483_1</name>
    <name evidence="2" type="ORF">AVEN_17855_1</name>
</gene>
<dbReference type="EMBL" id="BGPR01122483">
    <property type="protein sequence ID" value="GBN24320.1"/>
    <property type="molecule type" value="Genomic_DNA"/>
</dbReference>
<dbReference type="EMBL" id="BGPR01003974">
    <property type="protein sequence ID" value="GBM94475.1"/>
    <property type="molecule type" value="Genomic_DNA"/>
</dbReference>
<dbReference type="AlphaFoldDB" id="A0A4Y2JXJ4"/>
<evidence type="ECO:0000313" key="2">
    <source>
        <dbReference type="EMBL" id="GBN24320.1"/>
    </source>
</evidence>
<dbReference type="OrthoDB" id="10034833at2759"/>
<name>A0A4Y2JXJ4_ARAVE</name>
<proteinExistence type="predicted"/>
<protein>
    <submittedName>
        <fullName evidence="1">Uncharacterized protein</fullName>
    </submittedName>
</protein>
<evidence type="ECO:0000313" key="3">
    <source>
        <dbReference type="Proteomes" id="UP000499080"/>
    </source>
</evidence>
<organism evidence="1 3">
    <name type="scientific">Araneus ventricosus</name>
    <name type="common">Orbweaver spider</name>
    <name type="synonym">Epeira ventricosa</name>
    <dbReference type="NCBI Taxonomy" id="182803"/>
    <lineage>
        <taxon>Eukaryota</taxon>
        <taxon>Metazoa</taxon>
        <taxon>Ecdysozoa</taxon>
        <taxon>Arthropoda</taxon>
        <taxon>Chelicerata</taxon>
        <taxon>Arachnida</taxon>
        <taxon>Araneae</taxon>
        <taxon>Araneomorphae</taxon>
        <taxon>Entelegynae</taxon>
        <taxon>Araneoidea</taxon>
        <taxon>Araneidae</taxon>
        <taxon>Araneus</taxon>
    </lineage>
</organism>
<sequence>MYSNALCRLACSDVILRSDFGGVYASDELPQKLAEMMAPEPRYGFMYLKRTGSSNTYMVHCFTDSLYENMISCVQAGNCHPMDTVDTDSRLKIAYFKVLNNNDIVRELHNNSSMNHRQAFDCKA</sequence>
<accession>A0A4Y2JXJ4</accession>
<comment type="caution">
    <text evidence="1">The sequence shown here is derived from an EMBL/GenBank/DDBJ whole genome shotgun (WGS) entry which is preliminary data.</text>
</comment>
<dbReference type="Proteomes" id="UP000499080">
    <property type="component" value="Unassembled WGS sequence"/>
</dbReference>
<reference evidence="1 3" key="1">
    <citation type="journal article" date="2019" name="Sci. Rep.">
        <title>Orb-weaving spider Araneus ventricosus genome elucidates the spidroin gene catalogue.</title>
        <authorList>
            <person name="Kono N."/>
            <person name="Nakamura H."/>
            <person name="Ohtoshi R."/>
            <person name="Moran D.A.P."/>
            <person name="Shinohara A."/>
            <person name="Yoshida Y."/>
            <person name="Fujiwara M."/>
            <person name="Mori M."/>
            <person name="Tomita M."/>
            <person name="Arakawa K."/>
        </authorList>
    </citation>
    <scope>NUCLEOTIDE SEQUENCE [LARGE SCALE GENOMIC DNA]</scope>
</reference>
<evidence type="ECO:0000313" key="1">
    <source>
        <dbReference type="EMBL" id="GBM94475.1"/>
    </source>
</evidence>
<keyword evidence="3" id="KW-1185">Reference proteome</keyword>